<protein>
    <submittedName>
        <fullName evidence="9">MIP/aquaporin family protein</fullName>
    </submittedName>
</protein>
<evidence type="ECO:0000256" key="4">
    <source>
        <dbReference type="ARBA" id="ARBA00022692"/>
    </source>
</evidence>
<reference evidence="10" key="1">
    <citation type="journal article" date="2019" name="Int. J. Syst. Evol. Microbiol.">
        <title>The Global Catalogue of Microorganisms (GCM) 10K type strain sequencing project: providing services to taxonomists for standard genome sequencing and annotation.</title>
        <authorList>
            <consortium name="The Broad Institute Genomics Platform"/>
            <consortium name="The Broad Institute Genome Sequencing Center for Infectious Disease"/>
            <person name="Wu L."/>
            <person name="Ma J."/>
        </authorList>
    </citation>
    <scope>NUCLEOTIDE SEQUENCE [LARGE SCALE GENOMIC DNA]</scope>
    <source>
        <strain evidence="10">JCM 9918</strain>
    </source>
</reference>
<evidence type="ECO:0000256" key="2">
    <source>
        <dbReference type="ARBA" id="ARBA00006175"/>
    </source>
</evidence>
<evidence type="ECO:0000313" key="9">
    <source>
        <dbReference type="EMBL" id="MFC5809247.1"/>
    </source>
</evidence>
<evidence type="ECO:0000256" key="1">
    <source>
        <dbReference type="ARBA" id="ARBA00004141"/>
    </source>
</evidence>
<feature type="transmembrane region" description="Helical" evidence="8">
    <location>
        <begin position="188"/>
        <end position="207"/>
    </location>
</feature>
<gene>
    <name evidence="9" type="ORF">ACFQGO_17325</name>
</gene>
<dbReference type="PRINTS" id="PR00783">
    <property type="entry name" value="MINTRINSICP"/>
</dbReference>
<evidence type="ECO:0000256" key="6">
    <source>
        <dbReference type="ARBA" id="ARBA00023136"/>
    </source>
</evidence>
<sequence length="266" mass="26935">MSSSDIFIGETIGTAILILLGGGVCAAVTLKASKARNAGWLAITFGWGFAVLTAVYTSAPLSGAHLNPAVTLALALKDNGIPWSQVPTYWGGQLLGAMIGAALVWVAYYGQFHAHLTDKEIVGGPGAETTKAKAVEAREAGAGPVLGIFSTGPEIRNAVQNVATEVIGTFVLVLAVLTQGLNDSGKGLGTLGALITALVVVSIGLSLGGPTGYAINPARDLGPRIVHALLPLPNKGGSDWSYAWVPVIGPLLGAAVAAGIYNVAFA</sequence>
<dbReference type="InterPro" id="IPR022357">
    <property type="entry name" value="MIP_CS"/>
</dbReference>
<keyword evidence="5 8" id="KW-1133">Transmembrane helix</keyword>
<organism evidence="9 10">
    <name type="scientific">Streptomyces heilongjiangensis</name>
    <dbReference type="NCBI Taxonomy" id="945052"/>
    <lineage>
        <taxon>Bacteria</taxon>
        <taxon>Bacillati</taxon>
        <taxon>Actinomycetota</taxon>
        <taxon>Actinomycetes</taxon>
        <taxon>Kitasatosporales</taxon>
        <taxon>Streptomycetaceae</taxon>
        <taxon>Streptomyces</taxon>
    </lineage>
</organism>
<dbReference type="PANTHER" id="PTHR43829:SF9">
    <property type="entry name" value="AQUAPORIN-9"/>
    <property type="match status" value="1"/>
</dbReference>
<dbReference type="Gene3D" id="1.20.1080.10">
    <property type="entry name" value="Glycerol uptake facilitator protein"/>
    <property type="match status" value="1"/>
</dbReference>
<dbReference type="PANTHER" id="PTHR43829">
    <property type="entry name" value="AQUAPORIN OR AQUAGLYCEROPORIN RELATED"/>
    <property type="match status" value="1"/>
</dbReference>
<comment type="similarity">
    <text evidence="2 7">Belongs to the MIP/aquaporin (TC 1.A.8) family.</text>
</comment>
<dbReference type="PROSITE" id="PS00221">
    <property type="entry name" value="MIP"/>
    <property type="match status" value="1"/>
</dbReference>
<evidence type="ECO:0000256" key="5">
    <source>
        <dbReference type="ARBA" id="ARBA00022989"/>
    </source>
</evidence>
<comment type="caution">
    <text evidence="9">The sequence shown here is derived from an EMBL/GenBank/DDBJ whole genome shotgun (WGS) entry which is preliminary data.</text>
</comment>
<evidence type="ECO:0000256" key="8">
    <source>
        <dbReference type="SAM" id="Phobius"/>
    </source>
</evidence>
<feature type="transmembrane region" description="Helical" evidence="8">
    <location>
        <begin position="40"/>
        <end position="59"/>
    </location>
</feature>
<proteinExistence type="inferred from homology"/>
<evidence type="ECO:0000256" key="3">
    <source>
        <dbReference type="ARBA" id="ARBA00022448"/>
    </source>
</evidence>
<keyword evidence="4 7" id="KW-0812">Transmembrane</keyword>
<dbReference type="InterPro" id="IPR023271">
    <property type="entry name" value="Aquaporin-like"/>
</dbReference>
<feature type="transmembrane region" description="Helical" evidence="8">
    <location>
        <begin position="89"/>
        <end position="109"/>
    </location>
</feature>
<keyword evidence="10" id="KW-1185">Reference proteome</keyword>
<keyword evidence="3 7" id="KW-0813">Transport</keyword>
<feature type="transmembrane region" description="Helical" evidence="8">
    <location>
        <begin position="242"/>
        <end position="264"/>
    </location>
</feature>
<dbReference type="EMBL" id="JBHSNZ010000010">
    <property type="protein sequence ID" value="MFC5809247.1"/>
    <property type="molecule type" value="Genomic_DNA"/>
</dbReference>
<dbReference type="Pfam" id="PF00230">
    <property type="entry name" value="MIP"/>
    <property type="match status" value="1"/>
</dbReference>
<evidence type="ECO:0000313" key="10">
    <source>
        <dbReference type="Proteomes" id="UP001596112"/>
    </source>
</evidence>
<dbReference type="SUPFAM" id="SSF81338">
    <property type="entry name" value="Aquaporin-like"/>
    <property type="match status" value="1"/>
</dbReference>
<dbReference type="Proteomes" id="UP001596112">
    <property type="component" value="Unassembled WGS sequence"/>
</dbReference>
<evidence type="ECO:0000256" key="7">
    <source>
        <dbReference type="RuleBase" id="RU000477"/>
    </source>
</evidence>
<dbReference type="InterPro" id="IPR050363">
    <property type="entry name" value="MIP/Aquaporin"/>
</dbReference>
<dbReference type="RefSeq" id="WP_272168792.1">
    <property type="nucleotide sequence ID" value="NZ_JAQOSL010000005.1"/>
</dbReference>
<name>A0ABW1B7W0_9ACTN</name>
<accession>A0ABW1B7W0</accession>
<dbReference type="InterPro" id="IPR000425">
    <property type="entry name" value="MIP"/>
</dbReference>
<comment type="subcellular location">
    <subcellularLocation>
        <location evidence="1">Membrane</location>
        <topology evidence="1">Multi-pass membrane protein</topology>
    </subcellularLocation>
</comment>
<feature type="transmembrane region" description="Helical" evidence="8">
    <location>
        <begin position="6"/>
        <end position="28"/>
    </location>
</feature>
<keyword evidence="6 8" id="KW-0472">Membrane</keyword>
<dbReference type="NCBIfam" id="TIGR00861">
    <property type="entry name" value="MIP"/>
    <property type="match status" value="1"/>
</dbReference>